<feature type="domain" description="DUF4397" evidence="1">
    <location>
        <begin position="31"/>
        <end position="145"/>
    </location>
</feature>
<accession>A0A2G1VCF9</accession>
<comment type="caution">
    <text evidence="2">The sequence shown here is derived from an EMBL/GenBank/DDBJ whole genome shotgun (WGS) entry which is preliminary data.</text>
</comment>
<evidence type="ECO:0000313" key="3">
    <source>
        <dbReference type="Proteomes" id="UP000229044"/>
    </source>
</evidence>
<dbReference type="AlphaFoldDB" id="A0A2G1VCF9"/>
<dbReference type="InterPro" id="IPR025510">
    <property type="entry name" value="DUF4397"/>
</dbReference>
<dbReference type="PROSITE" id="PS51257">
    <property type="entry name" value="PROKAR_LIPOPROTEIN"/>
    <property type="match status" value="1"/>
</dbReference>
<dbReference type="EMBL" id="NTFI01000005">
    <property type="protein sequence ID" value="PHQ24473.1"/>
    <property type="molecule type" value="Genomic_DNA"/>
</dbReference>
<keyword evidence="3" id="KW-1185">Reference proteome</keyword>
<feature type="domain" description="DUF4397" evidence="1">
    <location>
        <begin position="249"/>
        <end position="376"/>
    </location>
</feature>
<dbReference type="Pfam" id="PF14344">
    <property type="entry name" value="DUF4397"/>
    <property type="match status" value="2"/>
</dbReference>
<gene>
    <name evidence="2" type="ORF">CLH62_16355</name>
</gene>
<evidence type="ECO:0000313" key="2">
    <source>
        <dbReference type="EMBL" id="PHQ24473.1"/>
    </source>
</evidence>
<evidence type="ECO:0000259" key="1">
    <source>
        <dbReference type="Pfam" id="PF14344"/>
    </source>
</evidence>
<dbReference type="Proteomes" id="UP000229044">
    <property type="component" value="Unassembled WGS sequence"/>
</dbReference>
<dbReference type="RefSeq" id="WP_099619251.1">
    <property type="nucleotide sequence ID" value="NZ_KZ319341.1"/>
</dbReference>
<proteinExistence type="predicted"/>
<sequence>MKTNFALPMVVAGSVLLAGCFDGSDSAPSTDVRILHASSDAPAVNVRVNGDVVVSGADYKQAAVLKPDSGTASIDVDGLLPGGETATVIEADGVSLRSDTKYDVIAVGKVGDSTIEPLILTDDGVRDDANSARLRVAHLSPGAEAAAGGPVDVYLTAFGDPLPAEATFSFSFKESIGPLEVPAADSYQIRVTPSGSDAVVYDSGEIALPAGADLLVGAVDNTVYGNSPVSLLILSGAQVTEVLDAGTGAGIRAVHNSADAGLVDLYVNGAPGIDPAAVQDLEFTQTVPADPVTGGYVGLNNGENQIIVTGANGTEAAIDATLDLALGDISTVIAAGTIASSSLQALAFPDDNRSIATAAKLRVIHGAFEAQVVDVYLLPTAEGGPAATQINTAAPALDDFEFGESSGYLQVAEGDYVVFITTTDGSELLKTGNITLAAGGVYTAVARLAAPGETGNIAGLTLMDHFVSVQ</sequence>
<organism evidence="2 3">
    <name type="scientific">Marinobacter guineae</name>
    <dbReference type="NCBI Taxonomy" id="432303"/>
    <lineage>
        <taxon>Bacteria</taxon>
        <taxon>Pseudomonadati</taxon>
        <taxon>Pseudomonadota</taxon>
        <taxon>Gammaproteobacteria</taxon>
        <taxon>Pseudomonadales</taxon>
        <taxon>Marinobacteraceae</taxon>
        <taxon>Marinobacter</taxon>
    </lineage>
</organism>
<protein>
    <recommendedName>
        <fullName evidence="1">DUF4397 domain-containing protein</fullName>
    </recommendedName>
</protein>
<dbReference type="OrthoDB" id="9783299at2"/>
<reference evidence="2 3" key="1">
    <citation type="submission" date="2017-09" db="EMBL/GenBank/DDBJ databases">
        <title>The draft genome sequences of Marinobacter guineae M3B.</title>
        <authorList>
            <person name="Cao J."/>
        </authorList>
    </citation>
    <scope>NUCLEOTIDE SEQUENCE [LARGE SCALE GENOMIC DNA]</scope>
    <source>
        <strain evidence="2 3">M3B</strain>
    </source>
</reference>
<name>A0A2G1VCF9_9GAMM</name>